<evidence type="ECO:0000313" key="4">
    <source>
        <dbReference type="EMBL" id="AXL04893.1"/>
    </source>
</evidence>
<dbReference type="PANTHER" id="PTHR42795:SF1">
    <property type="entry name" value="ALANINE DEHYDROGENASE"/>
    <property type="match status" value="1"/>
</dbReference>
<feature type="domain" description="Alanine dehydrogenase/pyridine nucleotide transhydrogenase NAD(H)-binding" evidence="2">
    <location>
        <begin position="146"/>
        <end position="307"/>
    </location>
</feature>
<dbReference type="EMBL" id="MH449676">
    <property type="protein sequence ID" value="AXL04893.1"/>
    <property type="molecule type" value="Genomic_DNA"/>
</dbReference>
<accession>A0A346ACD1</accession>
<feature type="domain" description="Alanine dehydrogenase/pyridine nucleotide transhydrogenase N-terminal" evidence="3">
    <location>
        <begin position="10"/>
        <end position="143"/>
    </location>
</feature>
<dbReference type="SMART" id="SM01003">
    <property type="entry name" value="AlaDh_PNT_N"/>
    <property type="match status" value="1"/>
</dbReference>
<dbReference type="Pfam" id="PF01262">
    <property type="entry name" value="AlaDh_PNT_C"/>
    <property type="match status" value="1"/>
</dbReference>
<dbReference type="InterPro" id="IPR007698">
    <property type="entry name" value="AlaDH/PNT_NAD(H)-bd"/>
</dbReference>
<dbReference type="Gene3D" id="3.40.50.720">
    <property type="entry name" value="NAD(P)-binding Rossmann-like Domain"/>
    <property type="match status" value="2"/>
</dbReference>
<dbReference type="InterPro" id="IPR036291">
    <property type="entry name" value="NAD(P)-bd_dom_sf"/>
</dbReference>
<dbReference type="SUPFAM" id="SSF52283">
    <property type="entry name" value="Formate/glycerate dehydrogenase catalytic domain-like"/>
    <property type="match status" value="1"/>
</dbReference>
<dbReference type="SUPFAM" id="SSF51735">
    <property type="entry name" value="NAD(P)-binding Rossmann-fold domains"/>
    <property type="match status" value="1"/>
</dbReference>
<protein>
    <submittedName>
        <fullName evidence="4">Alanine dehydrogenase</fullName>
    </submittedName>
</protein>
<dbReference type="CDD" id="cd12181">
    <property type="entry name" value="ceo_syn"/>
    <property type="match status" value="1"/>
</dbReference>
<evidence type="ECO:0000259" key="2">
    <source>
        <dbReference type="SMART" id="SM01002"/>
    </source>
</evidence>
<dbReference type="GO" id="GO:0000286">
    <property type="term" value="F:alanine dehydrogenase activity"/>
    <property type="evidence" value="ECO:0007669"/>
    <property type="project" value="TreeGrafter"/>
</dbReference>
<dbReference type="PANTHER" id="PTHR42795">
    <property type="entry name" value="ALANINE DEHYDROGENASE"/>
    <property type="match status" value="1"/>
</dbReference>
<proteinExistence type="predicted"/>
<dbReference type="SMART" id="SM01002">
    <property type="entry name" value="AlaDh_PNT_C"/>
    <property type="match status" value="1"/>
</dbReference>
<dbReference type="GO" id="GO:0006524">
    <property type="term" value="P:alanine catabolic process"/>
    <property type="evidence" value="ECO:0007669"/>
    <property type="project" value="TreeGrafter"/>
</dbReference>
<organism evidence="4">
    <name type="scientific">Aeromonas hydrophila</name>
    <dbReference type="NCBI Taxonomy" id="644"/>
    <lineage>
        <taxon>Bacteria</taxon>
        <taxon>Pseudomonadati</taxon>
        <taxon>Pseudomonadota</taxon>
        <taxon>Gammaproteobacteria</taxon>
        <taxon>Aeromonadales</taxon>
        <taxon>Aeromonadaceae</taxon>
        <taxon>Aeromonas</taxon>
    </lineage>
</organism>
<gene>
    <name evidence="4" type="primary">ald</name>
</gene>
<sequence>MERSTMHKISVFGSSCKKNEKRIPIHPALFEQIPEYIRNQLIFEKGYASSLGVTDSYLRENFGGVVSREELFSLGDVWLLPKPEKDDFKFFSEGKILWGWPHCVQGFDIAQAAIDAKMTLVAWEAMYGGSDRTHVFYRNNELAGYAAVQHMMMLTGKTGYFGRRLKAAVLGFGATARGAINCLKSLGIVDVSVYSQRPNHLLNAPIESITYKQMLRRDGKTFLEGNRYQDFVKPVEVLREYDVVVNCILQDPVNPMMFIEEQDIGSINKQMDIIDISCDRGMGFYFARPTTFDEPSFNVGTNINYYCVDHTPTLYWDSASYEITRSIMSYLPHFINGDWKENPVLAAAIEIEEGLIINNKIIQFQKRSSDYPYIRK</sequence>
<dbReference type="GO" id="GO:0047126">
    <property type="term" value="F:N5-(carboxyethyl)ornithine synthase activity"/>
    <property type="evidence" value="ECO:0007669"/>
    <property type="project" value="InterPro"/>
</dbReference>
<dbReference type="AlphaFoldDB" id="A0A346ACD1"/>
<dbReference type="GO" id="GO:0005886">
    <property type="term" value="C:plasma membrane"/>
    <property type="evidence" value="ECO:0007669"/>
    <property type="project" value="TreeGrafter"/>
</dbReference>
<keyword evidence="1" id="KW-0560">Oxidoreductase</keyword>
<evidence type="ECO:0000256" key="1">
    <source>
        <dbReference type="ARBA" id="ARBA00023002"/>
    </source>
</evidence>
<reference evidence="4" key="1">
    <citation type="submission" date="2018-06" db="EMBL/GenBank/DDBJ databases">
        <title>Genetic diversity of the Aeromonas Hydrophila O antigens and development of a suspension array for serotype detection.</title>
        <authorList>
            <person name="Cao H."/>
            <person name="Liu B."/>
        </authorList>
    </citation>
    <scope>NUCLEOTIDE SEQUENCE</scope>
    <source>
        <strain evidence="4">G5374</strain>
    </source>
</reference>
<dbReference type="InterPro" id="IPR046951">
    <property type="entry name" value="CEOS"/>
</dbReference>
<dbReference type="InterPro" id="IPR007886">
    <property type="entry name" value="AlaDH/PNT_N"/>
</dbReference>
<evidence type="ECO:0000259" key="3">
    <source>
        <dbReference type="SMART" id="SM01003"/>
    </source>
</evidence>
<name>A0A346ACD1_AERHY</name>